<evidence type="ECO:0000313" key="2">
    <source>
        <dbReference type="EMBL" id="KHF39217.1"/>
    </source>
</evidence>
<evidence type="ECO:0000313" key="3">
    <source>
        <dbReference type="Proteomes" id="UP000030832"/>
    </source>
</evidence>
<dbReference type="Proteomes" id="UP000030832">
    <property type="component" value="Unassembled WGS sequence"/>
</dbReference>
<name>A0A0B0IEA2_9BACI</name>
<dbReference type="Pfam" id="PF17328">
    <property type="entry name" value="DUF5366"/>
    <property type="match status" value="1"/>
</dbReference>
<dbReference type="OrthoDB" id="2739240at2"/>
<dbReference type="AlphaFoldDB" id="A0A0B0IEA2"/>
<keyword evidence="1" id="KW-1133">Transmembrane helix</keyword>
<dbReference type="EMBL" id="JRJU01000022">
    <property type="protein sequence ID" value="KHF39217.1"/>
    <property type="molecule type" value="Genomic_DNA"/>
</dbReference>
<protein>
    <submittedName>
        <fullName evidence="2">Membrane protein</fullName>
    </submittedName>
</protein>
<feature type="transmembrane region" description="Helical" evidence="1">
    <location>
        <begin position="148"/>
        <end position="173"/>
    </location>
</feature>
<keyword evidence="1" id="KW-0472">Membrane</keyword>
<feature type="transmembrane region" description="Helical" evidence="1">
    <location>
        <begin position="12"/>
        <end position="32"/>
    </location>
</feature>
<dbReference type="RefSeq" id="WP_034631142.1">
    <property type="nucleotide sequence ID" value="NZ_JRJU01000022.1"/>
</dbReference>
<keyword evidence="3" id="KW-1185">Reference proteome</keyword>
<organism evidence="2 3">
    <name type="scientific">Halalkalibacter okhensis</name>
    <dbReference type="NCBI Taxonomy" id="333138"/>
    <lineage>
        <taxon>Bacteria</taxon>
        <taxon>Bacillati</taxon>
        <taxon>Bacillota</taxon>
        <taxon>Bacilli</taxon>
        <taxon>Bacillales</taxon>
        <taxon>Bacillaceae</taxon>
        <taxon>Halalkalibacter</taxon>
    </lineage>
</organism>
<proteinExistence type="predicted"/>
<evidence type="ECO:0000256" key="1">
    <source>
        <dbReference type="SAM" id="Phobius"/>
    </source>
</evidence>
<feature type="transmembrane region" description="Helical" evidence="1">
    <location>
        <begin position="52"/>
        <end position="75"/>
    </location>
</feature>
<dbReference type="STRING" id="333138.LQ50_16870"/>
<dbReference type="InterPro" id="IPR035289">
    <property type="entry name" value="DUF5366"/>
</dbReference>
<feature type="transmembrane region" description="Helical" evidence="1">
    <location>
        <begin position="103"/>
        <end position="136"/>
    </location>
</feature>
<comment type="caution">
    <text evidence="2">The sequence shown here is derived from an EMBL/GenBank/DDBJ whole genome shotgun (WGS) entry which is preliminary data.</text>
</comment>
<sequence length="185" mass="20850">MSNRYITSHFPLISILLFSLAFAIYVQGFILGELANLGIYSGMLEFISESGIKLTLMFLLLLFFFMVFSALKLIADTTIELSMLFFSKDEEGNELNKVRAGSWIFLGASVIAVLLAQFLLFVVILFIVASLSYFIFLVYKISSTLSFPGLIGFIFFQVIFWSVFVLAVVFALLRLYNSFMASLPL</sequence>
<reference evidence="2 3" key="1">
    <citation type="submission" date="2014-09" db="EMBL/GenBank/DDBJ databases">
        <title>Genome sequencing and annotation of Bacillus Okhensis strain Kh10-101T.</title>
        <authorList>
            <person name="Prakash J.S."/>
        </authorList>
    </citation>
    <scope>NUCLEOTIDE SEQUENCE [LARGE SCALE GENOMIC DNA]</scope>
    <source>
        <strain evidence="3">Kh10-101T</strain>
    </source>
</reference>
<accession>A0A0B0IEA2</accession>
<keyword evidence="1" id="KW-0812">Transmembrane</keyword>
<gene>
    <name evidence="2" type="ORF">LQ50_16870</name>
</gene>
<dbReference type="eggNOG" id="ENOG5030GF5">
    <property type="taxonomic scope" value="Bacteria"/>
</dbReference>